<dbReference type="PROSITE" id="PS50931">
    <property type="entry name" value="HTH_LYSR"/>
    <property type="match status" value="1"/>
</dbReference>
<gene>
    <name evidence="6" type="primary">gcvA_2</name>
    <name evidence="6" type="ORF">NTH_00970</name>
</gene>
<dbReference type="InterPro" id="IPR036390">
    <property type="entry name" value="WH_DNA-bd_sf"/>
</dbReference>
<feature type="domain" description="HTH lysR-type" evidence="5">
    <location>
        <begin position="6"/>
        <end position="63"/>
    </location>
</feature>
<dbReference type="Gene3D" id="1.10.10.10">
    <property type="entry name" value="Winged helix-like DNA-binding domain superfamily/Winged helix DNA-binding domain"/>
    <property type="match status" value="1"/>
</dbReference>
<name>A0ABY5MEQ2_9HYPH</name>
<evidence type="ECO:0000256" key="1">
    <source>
        <dbReference type="ARBA" id="ARBA00009437"/>
    </source>
</evidence>
<dbReference type="InterPro" id="IPR058163">
    <property type="entry name" value="LysR-type_TF_proteobact-type"/>
</dbReference>
<dbReference type="Proteomes" id="UP001342418">
    <property type="component" value="Chromosome"/>
</dbReference>
<dbReference type="RefSeq" id="WP_338528939.1">
    <property type="nucleotide sequence ID" value="NZ_CP030941.1"/>
</dbReference>
<dbReference type="EMBL" id="CP030941">
    <property type="protein sequence ID" value="UUP16523.1"/>
    <property type="molecule type" value="Genomic_DNA"/>
</dbReference>
<evidence type="ECO:0000313" key="6">
    <source>
        <dbReference type="EMBL" id="UUP16523.1"/>
    </source>
</evidence>
<evidence type="ECO:0000259" key="5">
    <source>
        <dbReference type="PROSITE" id="PS50931"/>
    </source>
</evidence>
<keyword evidence="4" id="KW-0804">Transcription</keyword>
<keyword evidence="7" id="KW-1185">Reference proteome</keyword>
<dbReference type="InterPro" id="IPR005119">
    <property type="entry name" value="LysR_subst-bd"/>
</dbReference>
<dbReference type="PANTHER" id="PTHR30537:SF74">
    <property type="entry name" value="HTH-TYPE TRANSCRIPTIONAL REGULATOR TRPI"/>
    <property type="match status" value="1"/>
</dbReference>
<organism evidence="6 7">
    <name type="scientific">Nitratireductor thuwali</name>
    <dbReference type="NCBI Taxonomy" id="2267699"/>
    <lineage>
        <taxon>Bacteria</taxon>
        <taxon>Pseudomonadati</taxon>
        <taxon>Pseudomonadota</taxon>
        <taxon>Alphaproteobacteria</taxon>
        <taxon>Hyphomicrobiales</taxon>
        <taxon>Phyllobacteriaceae</taxon>
        <taxon>Nitratireductor</taxon>
    </lineage>
</organism>
<dbReference type="Gene3D" id="3.40.190.10">
    <property type="entry name" value="Periplasmic binding protein-like II"/>
    <property type="match status" value="2"/>
</dbReference>
<dbReference type="Pfam" id="PF00126">
    <property type="entry name" value="HTH_1"/>
    <property type="match status" value="1"/>
</dbReference>
<evidence type="ECO:0000313" key="7">
    <source>
        <dbReference type="Proteomes" id="UP001342418"/>
    </source>
</evidence>
<keyword evidence="3" id="KW-0238">DNA-binding</keyword>
<dbReference type="PANTHER" id="PTHR30537">
    <property type="entry name" value="HTH-TYPE TRANSCRIPTIONAL REGULATOR"/>
    <property type="match status" value="1"/>
</dbReference>
<sequence>MPLNLPPLASLRIFEAAARLGSYREAAAELNLTPSAISHGIETLQNWVGAPLFRREGRRLVLTETAEDFLPYVSEGLSLIAVGARRVSPLEDDRRVSISAPPTFASQWLVPRLSRFQARHPQVKLLIDTSHRQVVFPLEDVDLAIRMGEGRWAGTDSTLLFRESLVPVASPAHRREIMRDGEVKWTEASIIHLRTASRDWEEWLARQSLVIEPRGQLHVDMISLAIDAAAAGLGIALAREPLCRGDIDAGRVETLGFAPLPIKTGYWAAVPSGREPRRDVKAFLSWVVAEAAADGQPWQHETVPKPKSA</sequence>
<evidence type="ECO:0000256" key="4">
    <source>
        <dbReference type="ARBA" id="ARBA00023163"/>
    </source>
</evidence>
<accession>A0ABY5MEQ2</accession>
<reference evidence="6 7" key="1">
    <citation type="submission" date="2018-07" db="EMBL/GenBank/DDBJ databases">
        <title>Genome sequence of Nitratireductor thuwali#1536.</title>
        <authorList>
            <person name="Michoud G."/>
            <person name="Merlino G."/>
            <person name="Sefrji F.O."/>
            <person name="Daffonchio D."/>
        </authorList>
    </citation>
    <scope>NUCLEOTIDE SEQUENCE [LARGE SCALE GENOMIC DNA]</scope>
    <source>
        <strain evidence="7">Nit1536</strain>
    </source>
</reference>
<dbReference type="InterPro" id="IPR036388">
    <property type="entry name" value="WH-like_DNA-bd_sf"/>
</dbReference>
<proteinExistence type="inferred from homology"/>
<evidence type="ECO:0000256" key="3">
    <source>
        <dbReference type="ARBA" id="ARBA00023125"/>
    </source>
</evidence>
<evidence type="ECO:0000256" key="2">
    <source>
        <dbReference type="ARBA" id="ARBA00023015"/>
    </source>
</evidence>
<keyword evidence="2" id="KW-0805">Transcription regulation</keyword>
<comment type="similarity">
    <text evidence="1">Belongs to the LysR transcriptional regulatory family.</text>
</comment>
<dbReference type="Pfam" id="PF03466">
    <property type="entry name" value="LysR_substrate"/>
    <property type="match status" value="1"/>
</dbReference>
<dbReference type="SUPFAM" id="SSF46785">
    <property type="entry name" value="Winged helix' DNA-binding domain"/>
    <property type="match status" value="1"/>
</dbReference>
<dbReference type="InterPro" id="IPR000847">
    <property type="entry name" value="LysR_HTH_N"/>
</dbReference>
<dbReference type="SUPFAM" id="SSF53850">
    <property type="entry name" value="Periplasmic binding protein-like II"/>
    <property type="match status" value="1"/>
</dbReference>
<protein>
    <submittedName>
        <fullName evidence="6">Glycine cleavage system transcriptional activator</fullName>
    </submittedName>
</protein>